<keyword evidence="1" id="KW-1133">Transmembrane helix</keyword>
<sequence>MKKINWGTRIALLYIGFVAGILTLVTMSMNQRVDLVTEDYYAQELAFQKKIEKINRAKTLPTPLRWQVLDGALEVQYPTELTGQDLAGSIHFYCPSDNKKDAEFSVHPGSANKQTVLLQSVQPGRYLLQFDWKNGETAYWNEGVVVVK</sequence>
<dbReference type="RefSeq" id="WP_152757036.1">
    <property type="nucleotide sequence ID" value="NZ_WHLY01000002.1"/>
</dbReference>
<name>A0A7C9BDQ9_9BACT</name>
<evidence type="ECO:0000313" key="2">
    <source>
        <dbReference type="EMBL" id="MPR32521.1"/>
    </source>
</evidence>
<dbReference type="Proteomes" id="UP000479293">
    <property type="component" value="Unassembled WGS sequence"/>
</dbReference>
<gene>
    <name evidence="2" type="ORF">GBK04_03955</name>
</gene>
<protein>
    <recommendedName>
        <fullName evidence="4">Nitrogen fixation protein FixH</fullName>
    </recommendedName>
</protein>
<dbReference type="Pfam" id="PF05751">
    <property type="entry name" value="FixH"/>
    <property type="match status" value="1"/>
</dbReference>
<evidence type="ECO:0008006" key="4">
    <source>
        <dbReference type="Google" id="ProtNLM"/>
    </source>
</evidence>
<comment type="caution">
    <text evidence="2">The sequence shown here is derived from an EMBL/GenBank/DDBJ whole genome shotgun (WGS) entry which is preliminary data.</text>
</comment>
<evidence type="ECO:0000313" key="3">
    <source>
        <dbReference type="Proteomes" id="UP000479293"/>
    </source>
</evidence>
<organism evidence="2 3">
    <name type="scientific">Salmonirosea aquatica</name>
    <dbReference type="NCBI Taxonomy" id="2654236"/>
    <lineage>
        <taxon>Bacteria</taxon>
        <taxon>Pseudomonadati</taxon>
        <taxon>Bacteroidota</taxon>
        <taxon>Cytophagia</taxon>
        <taxon>Cytophagales</taxon>
        <taxon>Spirosomataceae</taxon>
        <taxon>Salmonirosea</taxon>
    </lineage>
</organism>
<dbReference type="InterPro" id="IPR008620">
    <property type="entry name" value="FixH"/>
</dbReference>
<feature type="transmembrane region" description="Helical" evidence="1">
    <location>
        <begin position="6"/>
        <end position="25"/>
    </location>
</feature>
<dbReference type="AlphaFoldDB" id="A0A7C9BDQ9"/>
<dbReference type="EMBL" id="WHLY01000002">
    <property type="protein sequence ID" value="MPR32521.1"/>
    <property type="molecule type" value="Genomic_DNA"/>
</dbReference>
<accession>A0A7C9BDQ9</accession>
<evidence type="ECO:0000256" key="1">
    <source>
        <dbReference type="SAM" id="Phobius"/>
    </source>
</evidence>
<keyword evidence="1" id="KW-0472">Membrane</keyword>
<keyword evidence="1" id="KW-0812">Transmembrane</keyword>
<keyword evidence="3" id="KW-1185">Reference proteome</keyword>
<reference evidence="2 3" key="1">
    <citation type="submission" date="2019-10" db="EMBL/GenBank/DDBJ databases">
        <title>Draft Genome Sequence of Cytophagaceae sp. SJW1-29.</title>
        <authorList>
            <person name="Choi A."/>
        </authorList>
    </citation>
    <scope>NUCLEOTIDE SEQUENCE [LARGE SCALE GENOMIC DNA]</scope>
    <source>
        <strain evidence="2 3">SJW1-29</strain>
    </source>
</reference>
<proteinExistence type="predicted"/>